<keyword evidence="1" id="KW-0472">Membrane</keyword>
<gene>
    <name evidence="2" type="ORF">B6A14_00010</name>
</gene>
<comment type="caution">
    <text evidence="2">The sequence shown here is derived from an EMBL/GenBank/DDBJ whole genome shotgun (WGS) entry which is preliminary data.</text>
</comment>
<organism evidence="2 3">
    <name type="scientific">Polynucleobacter hirudinilacicola</name>
    <dbReference type="NCBI Taxonomy" id="1743166"/>
    <lineage>
        <taxon>Bacteria</taxon>
        <taxon>Pseudomonadati</taxon>
        <taxon>Pseudomonadota</taxon>
        <taxon>Betaproteobacteria</taxon>
        <taxon>Burkholderiales</taxon>
        <taxon>Burkholderiaceae</taxon>
        <taxon>Polynucleobacter</taxon>
    </lineage>
</organism>
<sequence>MTKILGTLPEAFFALLISAFAYASLFYVNHWLTSEFIFSLGVNWIYLPAGLRLFLTLIFGLPGAIGIALASFLISYHGDFPHDLMLCIGIGLVSGFAPYLARFFVLSNVRLAPDLSDLNLQKLIICILVYSFLSAGLHQWWFSTMALDNAGGVNHVSVMFIGDILGSLLLISFVKYSLDVLNKVRRTAR</sequence>
<evidence type="ECO:0000313" key="2">
    <source>
        <dbReference type="EMBL" id="OWF66873.1"/>
    </source>
</evidence>
<accession>A0A210S0T8</accession>
<protein>
    <recommendedName>
        <fullName evidence="4">MASE1 domain-containing protein</fullName>
    </recommendedName>
</protein>
<keyword evidence="1" id="KW-0812">Transmembrane</keyword>
<evidence type="ECO:0008006" key="4">
    <source>
        <dbReference type="Google" id="ProtNLM"/>
    </source>
</evidence>
<name>A0A210S0T8_9BURK</name>
<feature type="transmembrane region" description="Helical" evidence="1">
    <location>
        <begin position="12"/>
        <end position="32"/>
    </location>
</feature>
<proteinExistence type="predicted"/>
<keyword evidence="1" id="KW-1133">Transmembrane helix</keyword>
<dbReference type="OrthoDB" id="8795931at2"/>
<reference evidence="2 3" key="1">
    <citation type="submission" date="2017-03" db="EMBL/GenBank/DDBJ databases">
        <title>New species Polynucleobacter sp. MWH-EgelM1-30-B4.</title>
        <authorList>
            <person name="Hahn M.W."/>
        </authorList>
    </citation>
    <scope>NUCLEOTIDE SEQUENCE [LARGE SCALE GENOMIC DNA]</scope>
    <source>
        <strain evidence="2 3">MWH-EgelM1-30-B4</strain>
    </source>
</reference>
<feature type="transmembrane region" description="Helical" evidence="1">
    <location>
        <begin position="80"/>
        <end position="101"/>
    </location>
</feature>
<evidence type="ECO:0000256" key="1">
    <source>
        <dbReference type="SAM" id="Phobius"/>
    </source>
</evidence>
<dbReference type="Proteomes" id="UP000196880">
    <property type="component" value="Unassembled WGS sequence"/>
</dbReference>
<feature type="transmembrane region" description="Helical" evidence="1">
    <location>
        <begin position="153"/>
        <end position="176"/>
    </location>
</feature>
<keyword evidence="3" id="KW-1185">Reference proteome</keyword>
<dbReference type="AlphaFoldDB" id="A0A210S0T8"/>
<feature type="transmembrane region" description="Helical" evidence="1">
    <location>
        <begin position="122"/>
        <end position="141"/>
    </location>
</feature>
<dbReference type="EMBL" id="NAIA01000001">
    <property type="protein sequence ID" value="OWF66873.1"/>
    <property type="molecule type" value="Genomic_DNA"/>
</dbReference>
<feature type="transmembrane region" description="Helical" evidence="1">
    <location>
        <begin position="53"/>
        <end position="74"/>
    </location>
</feature>
<dbReference type="RefSeq" id="WP_087908873.1">
    <property type="nucleotide sequence ID" value="NZ_NAIA01000001.1"/>
</dbReference>
<evidence type="ECO:0000313" key="3">
    <source>
        <dbReference type="Proteomes" id="UP000196880"/>
    </source>
</evidence>